<protein>
    <submittedName>
        <fullName evidence="1">Uncharacterized protein</fullName>
    </submittedName>
</protein>
<name>I4C1S4_DESTA</name>
<organism evidence="1 2">
    <name type="scientific">Desulfomonile tiedjei (strain ATCC 49306 / DSM 6799 / DCB-1)</name>
    <dbReference type="NCBI Taxonomy" id="706587"/>
    <lineage>
        <taxon>Bacteria</taxon>
        <taxon>Pseudomonadati</taxon>
        <taxon>Thermodesulfobacteriota</taxon>
        <taxon>Desulfomonilia</taxon>
        <taxon>Desulfomonilales</taxon>
        <taxon>Desulfomonilaceae</taxon>
        <taxon>Desulfomonile</taxon>
    </lineage>
</organism>
<dbReference type="EMBL" id="CP003360">
    <property type="protein sequence ID" value="AFM23515.1"/>
    <property type="molecule type" value="Genomic_DNA"/>
</dbReference>
<proteinExistence type="predicted"/>
<dbReference type="RefSeq" id="WP_014808671.1">
    <property type="nucleotide sequence ID" value="NC_018025.1"/>
</dbReference>
<accession>I4C1S4</accession>
<dbReference type="Proteomes" id="UP000006055">
    <property type="component" value="Chromosome"/>
</dbReference>
<dbReference type="Gene3D" id="3.30.70.20">
    <property type="match status" value="1"/>
</dbReference>
<sequence length="214" mass="23753">MNRALILVIAFAVLTGFCYIFQKSPEIITEGLYPVVRATESSFEFDSDSINITLHEKAATDRIAVFGYDTQNRQVVMIKPVRNCTKIVIRPGDFADYRVSLEQDEVKGSEILREVPGISKSVDFFKLLVEAKAASRRYGVQDCLYPFCTRCMDVCPVIKHGVIKMKIDKQGAFYPAIHLTGCPRSGKCFAVCRVGAILSVSKAAGEKISTRPAE</sequence>
<dbReference type="AlphaFoldDB" id="I4C1S4"/>
<reference evidence="2" key="1">
    <citation type="submission" date="2012-06" db="EMBL/GenBank/DDBJ databases">
        <title>Complete sequence of chromosome of Desulfomonile tiedjei DSM 6799.</title>
        <authorList>
            <person name="Lucas S."/>
            <person name="Copeland A."/>
            <person name="Lapidus A."/>
            <person name="Glavina del Rio T."/>
            <person name="Dalin E."/>
            <person name="Tice H."/>
            <person name="Bruce D."/>
            <person name="Goodwin L."/>
            <person name="Pitluck S."/>
            <person name="Peters L."/>
            <person name="Ovchinnikova G."/>
            <person name="Zeytun A."/>
            <person name="Lu M."/>
            <person name="Kyrpides N."/>
            <person name="Mavromatis K."/>
            <person name="Ivanova N."/>
            <person name="Brettin T."/>
            <person name="Detter J.C."/>
            <person name="Han C."/>
            <person name="Larimer F."/>
            <person name="Land M."/>
            <person name="Hauser L."/>
            <person name="Markowitz V."/>
            <person name="Cheng J.-F."/>
            <person name="Hugenholtz P."/>
            <person name="Woyke T."/>
            <person name="Wu D."/>
            <person name="Spring S."/>
            <person name="Schroeder M."/>
            <person name="Brambilla E."/>
            <person name="Klenk H.-P."/>
            <person name="Eisen J.A."/>
        </authorList>
    </citation>
    <scope>NUCLEOTIDE SEQUENCE [LARGE SCALE GENOMIC DNA]</scope>
    <source>
        <strain evidence="2">ATCC 49306 / DSM 6799 / DCB-1</strain>
    </source>
</reference>
<dbReference type="SUPFAM" id="SSF54862">
    <property type="entry name" value="4Fe-4S ferredoxins"/>
    <property type="match status" value="1"/>
</dbReference>
<dbReference type="HOGENOM" id="CLU_1238587_0_0_7"/>
<evidence type="ECO:0000313" key="2">
    <source>
        <dbReference type="Proteomes" id="UP000006055"/>
    </source>
</evidence>
<dbReference type="OrthoDB" id="9803192at2"/>
<dbReference type="STRING" id="706587.Desti_0790"/>
<keyword evidence="2" id="KW-1185">Reference proteome</keyword>
<gene>
    <name evidence="1" type="ordered locus">Desti_0790</name>
</gene>
<evidence type="ECO:0000313" key="1">
    <source>
        <dbReference type="EMBL" id="AFM23515.1"/>
    </source>
</evidence>
<dbReference type="eggNOG" id="COG1145">
    <property type="taxonomic scope" value="Bacteria"/>
</dbReference>
<dbReference type="KEGG" id="dti:Desti_0790"/>